<gene>
    <name evidence="11" type="primary">tmem242</name>
    <name evidence="11" type="ORF">Bhyg_07382</name>
</gene>
<dbReference type="OrthoDB" id="2378895at2759"/>
<dbReference type="GO" id="GO:0005743">
    <property type="term" value="C:mitochondrial inner membrane"/>
    <property type="evidence" value="ECO:0007669"/>
    <property type="project" value="UniProtKB-SubCell"/>
</dbReference>
<dbReference type="AlphaFoldDB" id="A0A9Q0S2Q7"/>
<keyword evidence="6 10" id="KW-1133">Transmembrane helix</keyword>
<evidence type="ECO:0000256" key="10">
    <source>
        <dbReference type="SAM" id="Phobius"/>
    </source>
</evidence>
<evidence type="ECO:0000256" key="9">
    <source>
        <dbReference type="ARBA" id="ARBA00045905"/>
    </source>
</evidence>
<comment type="function">
    <text evidence="9">Scaffold protein that participates in the c-ring assembly of mitochondrial ATP synthase (F(1)F(0) ATP synthase or complex V) by facilitating the membrane insertion and oligomer formation of the subunit c/ATP5MC3. Participates in the incorporation of the c-ring into vestigial complexes. Additionally influences the incorporation of subunits MT-ATP6, MT-ATP8, ATP5MJ, and ATP5MK in the ATP synthase.</text>
</comment>
<dbReference type="PANTHER" id="PTHR13141">
    <property type="entry name" value="TRANSMEMBRANE PROTEIN 242"/>
    <property type="match status" value="1"/>
</dbReference>
<keyword evidence="8 10" id="KW-0472">Membrane</keyword>
<evidence type="ECO:0000256" key="8">
    <source>
        <dbReference type="ARBA" id="ARBA00023136"/>
    </source>
</evidence>
<sequence length="143" mass="15606">MTNANINEISDEEKKFRVRAGIFLASVAGIAGIAGFGKTLAASKRQEQVLLEKGVIENVRLLNAGSSLAMRALGWGTLCAVIGTFTFSYGLWKLSGATSMKEFRLKMGSLLPKLSKDGPPTSRTEFDGLRDLMEYLSKWKAEK</sequence>
<evidence type="ECO:0000256" key="7">
    <source>
        <dbReference type="ARBA" id="ARBA00023128"/>
    </source>
</evidence>
<accession>A0A9Q0S2Q7</accession>
<dbReference type="InterPro" id="IPR009792">
    <property type="entry name" value="TMEM242"/>
</dbReference>
<reference evidence="11" key="1">
    <citation type="submission" date="2022-07" db="EMBL/GenBank/DDBJ databases">
        <authorList>
            <person name="Trinca V."/>
            <person name="Uliana J.V.C."/>
            <person name="Torres T.T."/>
            <person name="Ward R.J."/>
            <person name="Monesi N."/>
        </authorList>
    </citation>
    <scope>NUCLEOTIDE SEQUENCE</scope>
    <source>
        <strain evidence="11">HSMRA1968</strain>
        <tissue evidence="11">Whole embryos</tissue>
    </source>
</reference>
<comment type="similarity">
    <text evidence="2">Belongs to the TMEM242 family.</text>
</comment>
<evidence type="ECO:0000256" key="1">
    <source>
        <dbReference type="ARBA" id="ARBA00004448"/>
    </source>
</evidence>
<feature type="transmembrane region" description="Helical" evidence="10">
    <location>
        <begin position="72"/>
        <end position="92"/>
    </location>
</feature>
<dbReference type="Pfam" id="PF07096">
    <property type="entry name" value="DUF1358"/>
    <property type="match status" value="1"/>
</dbReference>
<keyword evidence="4 10" id="KW-0812">Transmembrane</keyword>
<evidence type="ECO:0000256" key="2">
    <source>
        <dbReference type="ARBA" id="ARBA00007570"/>
    </source>
</evidence>
<dbReference type="EMBL" id="WJQU01000002">
    <property type="protein sequence ID" value="KAJ6642434.1"/>
    <property type="molecule type" value="Genomic_DNA"/>
</dbReference>
<dbReference type="Proteomes" id="UP001151699">
    <property type="component" value="Chromosome B"/>
</dbReference>
<proteinExistence type="inferred from homology"/>
<comment type="subcellular location">
    <subcellularLocation>
        <location evidence="1">Mitochondrion inner membrane</location>
        <topology evidence="1">Multi-pass membrane protein</topology>
    </subcellularLocation>
</comment>
<feature type="transmembrane region" description="Helical" evidence="10">
    <location>
        <begin position="21"/>
        <end position="41"/>
    </location>
</feature>
<keyword evidence="12" id="KW-1185">Reference proteome</keyword>
<name>A0A9Q0S2Q7_9DIPT</name>
<evidence type="ECO:0000256" key="3">
    <source>
        <dbReference type="ARBA" id="ARBA00013934"/>
    </source>
</evidence>
<evidence type="ECO:0000256" key="5">
    <source>
        <dbReference type="ARBA" id="ARBA00022792"/>
    </source>
</evidence>
<evidence type="ECO:0000313" key="12">
    <source>
        <dbReference type="Proteomes" id="UP001151699"/>
    </source>
</evidence>
<evidence type="ECO:0000256" key="4">
    <source>
        <dbReference type="ARBA" id="ARBA00022692"/>
    </source>
</evidence>
<evidence type="ECO:0000256" key="6">
    <source>
        <dbReference type="ARBA" id="ARBA00022989"/>
    </source>
</evidence>
<organism evidence="11 12">
    <name type="scientific">Pseudolycoriella hygida</name>
    <dbReference type="NCBI Taxonomy" id="35572"/>
    <lineage>
        <taxon>Eukaryota</taxon>
        <taxon>Metazoa</taxon>
        <taxon>Ecdysozoa</taxon>
        <taxon>Arthropoda</taxon>
        <taxon>Hexapoda</taxon>
        <taxon>Insecta</taxon>
        <taxon>Pterygota</taxon>
        <taxon>Neoptera</taxon>
        <taxon>Endopterygota</taxon>
        <taxon>Diptera</taxon>
        <taxon>Nematocera</taxon>
        <taxon>Sciaroidea</taxon>
        <taxon>Sciaridae</taxon>
        <taxon>Pseudolycoriella</taxon>
    </lineage>
</organism>
<comment type="caution">
    <text evidence="11">The sequence shown here is derived from an EMBL/GenBank/DDBJ whole genome shotgun (WGS) entry which is preliminary data.</text>
</comment>
<protein>
    <recommendedName>
        <fullName evidence="3">Transmembrane protein 242</fullName>
    </recommendedName>
</protein>
<dbReference type="PANTHER" id="PTHR13141:SF4">
    <property type="entry name" value="TRANSMEMBRANE PROTEIN 242"/>
    <property type="match status" value="1"/>
</dbReference>
<evidence type="ECO:0000313" key="11">
    <source>
        <dbReference type="EMBL" id="KAJ6642434.1"/>
    </source>
</evidence>
<keyword evidence="5" id="KW-0999">Mitochondrion inner membrane</keyword>
<keyword evidence="7" id="KW-0496">Mitochondrion</keyword>